<keyword evidence="3" id="KW-1185">Reference proteome</keyword>
<keyword evidence="2" id="KW-0812">Transmembrane</keyword>
<keyword evidence="2" id="KW-0472">Membrane</keyword>
<proteinExistence type="inferred from homology"/>
<dbReference type="PANTHER" id="PTHR20974:SF0">
    <property type="entry name" value="UPF0585 PROTEIN CG18661"/>
    <property type="match status" value="1"/>
</dbReference>
<dbReference type="InterPro" id="IPR029063">
    <property type="entry name" value="SAM-dependent_MTases_sf"/>
</dbReference>
<keyword evidence="2" id="KW-1133">Transmembrane helix</keyword>
<accession>A0A0M3IK83</accession>
<evidence type="ECO:0000256" key="1">
    <source>
        <dbReference type="ARBA" id="ARBA00008308"/>
    </source>
</evidence>
<dbReference type="Gene3D" id="3.40.50.150">
    <property type="entry name" value="Vaccinia Virus protein VP39"/>
    <property type="match status" value="1"/>
</dbReference>
<dbReference type="WBParaSite" id="ALUE_0001913701-mRNA-1">
    <property type="protein sequence ID" value="ALUE_0001913701-mRNA-1"/>
    <property type="gene ID" value="ALUE_0001913701"/>
</dbReference>
<dbReference type="Proteomes" id="UP000036681">
    <property type="component" value="Unplaced"/>
</dbReference>
<dbReference type="InterPro" id="IPR010342">
    <property type="entry name" value="DUF938"/>
</dbReference>
<comment type="similarity">
    <text evidence="1">Belongs to the UPF0585 family.</text>
</comment>
<dbReference type="SUPFAM" id="SSF53335">
    <property type="entry name" value="S-adenosyl-L-methionine-dependent methyltransferases"/>
    <property type="match status" value="1"/>
</dbReference>
<reference evidence="4" key="1">
    <citation type="submission" date="2017-02" db="UniProtKB">
        <authorList>
            <consortium name="WormBaseParasite"/>
        </authorList>
    </citation>
    <scope>IDENTIFICATION</scope>
</reference>
<feature type="transmembrane region" description="Helical" evidence="2">
    <location>
        <begin position="210"/>
        <end position="232"/>
    </location>
</feature>
<name>A0A0M3IK83_ASCLU</name>
<evidence type="ECO:0000256" key="2">
    <source>
        <dbReference type="SAM" id="Phobius"/>
    </source>
</evidence>
<evidence type="ECO:0000313" key="3">
    <source>
        <dbReference type="Proteomes" id="UP000036681"/>
    </source>
</evidence>
<sequence length="244" mass="28118">MISCKNDSPIWKLIPTIDFAAMMAGIEANYRFIYYACFWGKRNRAIFINALKCLIDVLNAPHNGEIVSRRMIFTTYHHSDIVMLSAPASERNKQPILEVIQQYIDQRPRKLLELGSGTGQHVVHFAPHFPNTIFQPSDIDIPSLNSIAAYIQHYKPPNVLPPLHIDVSKGVHNWTLPDGFVQQEIDVLLNINMIHISSGAAVDGLFKVTIFLFFFRFLFLSLLYTFVIWYHVKHKISFKRSENF</sequence>
<protein>
    <submittedName>
        <fullName evidence="4">Methyltransf_25 domain-containing protein</fullName>
    </submittedName>
</protein>
<evidence type="ECO:0000313" key="4">
    <source>
        <dbReference type="WBParaSite" id="ALUE_0001913701-mRNA-1"/>
    </source>
</evidence>
<dbReference type="PANTHER" id="PTHR20974">
    <property type="entry name" value="UPF0585 PROTEIN CG18661"/>
    <property type="match status" value="1"/>
</dbReference>
<dbReference type="AlphaFoldDB" id="A0A0M3IK83"/>
<organism evidence="3 4">
    <name type="scientific">Ascaris lumbricoides</name>
    <name type="common">Giant roundworm</name>
    <dbReference type="NCBI Taxonomy" id="6252"/>
    <lineage>
        <taxon>Eukaryota</taxon>
        <taxon>Metazoa</taxon>
        <taxon>Ecdysozoa</taxon>
        <taxon>Nematoda</taxon>
        <taxon>Chromadorea</taxon>
        <taxon>Rhabditida</taxon>
        <taxon>Spirurina</taxon>
        <taxon>Ascaridomorpha</taxon>
        <taxon>Ascaridoidea</taxon>
        <taxon>Ascarididae</taxon>
        <taxon>Ascaris</taxon>
    </lineage>
</organism>
<dbReference type="Pfam" id="PF06080">
    <property type="entry name" value="DUF938"/>
    <property type="match status" value="1"/>
</dbReference>